<dbReference type="Proteomes" id="UP000016924">
    <property type="component" value="Unassembled WGS sequence"/>
</dbReference>
<dbReference type="GO" id="GO:0031578">
    <property type="term" value="P:mitotic spindle orientation checkpoint signaling"/>
    <property type="evidence" value="ECO:0007669"/>
    <property type="project" value="TreeGrafter"/>
</dbReference>
<dbReference type="eggNOG" id="ENOG502QX1K">
    <property type="taxonomic scope" value="Eukaryota"/>
</dbReference>
<name>R7YIH2_CONA1</name>
<evidence type="ECO:0000313" key="3">
    <source>
        <dbReference type="Proteomes" id="UP000016924"/>
    </source>
</evidence>
<dbReference type="OMA" id="DWGEGSL"/>
<feature type="region of interest" description="Disordered" evidence="1">
    <location>
        <begin position="713"/>
        <end position="732"/>
    </location>
</feature>
<evidence type="ECO:0000313" key="2">
    <source>
        <dbReference type="EMBL" id="EON61678.1"/>
    </source>
</evidence>
<reference evidence="3" key="1">
    <citation type="submission" date="2012-06" db="EMBL/GenBank/DDBJ databases">
        <title>The genome sequence of Coniosporium apollinis CBS 100218.</title>
        <authorList>
            <consortium name="The Broad Institute Genome Sequencing Platform"/>
            <person name="Cuomo C."/>
            <person name="Gorbushina A."/>
            <person name="Noack S."/>
            <person name="Walker B."/>
            <person name="Young S.K."/>
            <person name="Zeng Q."/>
            <person name="Gargeya S."/>
            <person name="Fitzgerald M."/>
            <person name="Haas B."/>
            <person name="Abouelleil A."/>
            <person name="Alvarado L."/>
            <person name="Arachchi H.M."/>
            <person name="Berlin A.M."/>
            <person name="Chapman S.B."/>
            <person name="Goldberg J."/>
            <person name="Griggs A."/>
            <person name="Gujja S."/>
            <person name="Hansen M."/>
            <person name="Howarth C."/>
            <person name="Imamovic A."/>
            <person name="Larimer J."/>
            <person name="McCowan C."/>
            <person name="Montmayeur A."/>
            <person name="Murphy C."/>
            <person name="Neiman D."/>
            <person name="Pearson M."/>
            <person name="Priest M."/>
            <person name="Roberts A."/>
            <person name="Saif S."/>
            <person name="Shea T."/>
            <person name="Sisk P."/>
            <person name="Sykes S."/>
            <person name="Wortman J."/>
            <person name="Nusbaum C."/>
            <person name="Birren B."/>
        </authorList>
    </citation>
    <scope>NUCLEOTIDE SEQUENCE [LARGE SCALE GENOMIC DNA]</scope>
    <source>
        <strain evidence="3">CBS 100218</strain>
    </source>
</reference>
<dbReference type="GO" id="GO:1990334">
    <property type="term" value="C:Bfa1-Bub2 complex"/>
    <property type="evidence" value="ECO:0007669"/>
    <property type="project" value="InterPro"/>
</dbReference>
<dbReference type="InterPro" id="IPR034586">
    <property type="entry name" value="Bfa1/Byr4"/>
</dbReference>
<protein>
    <recommendedName>
        <fullName evidence="4">Cytokinesis regulator</fullName>
    </recommendedName>
</protein>
<dbReference type="STRING" id="1168221.R7YIH2"/>
<dbReference type="EMBL" id="JH767556">
    <property type="protein sequence ID" value="EON61678.1"/>
    <property type="molecule type" value="Genomic_DNA"/>
</dbReference>
<keyword evidence="3" id="KW-1185">Reference proteome</keyword>
<dbReference type="OrthoDB" id="19159at2759"/>
<feature type="region of interest" description="Disordered" evidence="1">
    <location>
        <begin position="201"/>
        <end position="250"/>
    </location>
</feature>
<dbReference type="PANTHER" id="PTHR35140:SF1">
    <property type="entry name" value="MITOTIC CHECK POINT PROTEIN BFA1"/>
    <property type="match status" value="1"/>
</dbReference>
<feature type="region of interest" description="Disordered" evidence="1">
    <location>
        <begin position="373"/>
        <end position="416"/>
    </location>
</feature>
<dbReference type="AlphaFoldDB" id="R7YIH2"/>
<dbReference type="GO" id="GO:0005096">
    <property type="term" value="F:GTPase activator activity"/>
    <property type="evidence" value="ECO:0007669"/>
    <property type="project" value="InterPro"/>
</dbReference>
<accession>R7YIH2</accession>
<feature type="region of interest" description="Disordered" evidence="1">
    <location>
        <begin position="450"/>
        <end position="519"/>
    </location>
</feature>
<feature type="region of interest" description="Disordered" evidence="1">
    <location>
        <begin position="742"/>
        <end position="774"/>
    </location>
</feature>
<proteinExistence type="predicted"/>
<feature type="region of interest" description="Disordered" evidence="1">
    <location>
        <begin position="631"/>
        <end position="657"/>
    </location>
</feature>
<feature type="region of interest" description="Disordered" evidence="1">
    <location>
        <begin position="557"/>
        <end position="578"/>
    </location>
</feature>
<feature type="compositionally biased region" description="Basic and acidic residues" evidence="1">
    <location>
        <begin position="382"/>
        <end position="392"/>
    </location>
</feature>
<feature type="compositionally biased region" description="Basic and acidic residues" evidence="1">
    <location>
        <begin position="640"/>
        <end position="650"/>
    </location>
</feature>
<dbReference type="GeneID" id="19898205"/>
<dbReference type="PANTHER" id="PTHR35140">
    <property type="entry name" value="MITOTIC CHECK POINT PROTEIN BFA1"/>
    <property type="match status" value="1"/>
</dbReference>
<sequence length="837" mass="90863">MATPVENWDDDGDFQGDLFSNSISTVQTSLSSRLSVHSESNAGDDDWHVLLTPNDDSATQNAISTAKNAGIPIPAGVPSSALLGGTIQRLGKKKSRQKIDDDWGDELELPAPGGLRLKTPQTPVTPAEEDDDFFDDLEGSLGIRFGGTRRENRNLSSSVSAMSPSLNSCLTLESEDDGLDGLIIPTEPLDFNAKLKKLKEAETATPDASPLPAQKPSPQEPAQASPSQPSPMPEQKRPTGEEDDFFDDLDLGHGEVLDTKKLTLNRNLKVQTSRIQISSPRVTTSLTFTDKPVASRIPRPLGAASRLSRLAPVYEAGATEATKQVRPAPTTTGAQLLKQKRSAPALRSAYNSGSKPPVPFLPAGVSTAQSHHITARPTPGHFRRDSDPHRSETPAFRRPLSRLGGAPPETPSRLPRRDIAPVALAQQAASKKVLAAPIARRRRNFGDGSELEIFDDLPTSASKEQQFLKEPKGRGAPKTLRHQPSQGRIGLPERMMTPLPPQTPRSPTKLRPPQNLPRFARDTAASRIARESRLGAQKPPERPPVLPMTTNWKAKIAAASPHTSPTAQKTKPKGTGQKPFLIKQMNAPVTKNEKGMTYNPHLHRWEGNESALASFNTTPTTAIALTLPHHHRTTSYGNHHPHEPSKEAPTLHHNPHPLSHQHLTAVLTKQPPGQPPSPPRAPALISGVGTARGVQVEKGMVFDPRRMCWLKLGPGNNPNADPLSPSATEDEEDPFAAIEDLKDEDAPALNRAGSSRPGSSLGGAAVGAGDKEKGRDEWLVGEEFDLGPEFIRRQREEEAVWRRRVEGWCGEFRDGLGDGWRWGIKAVAGEFEAARRR</sequence>
<evidence type="ECO:0008006" key="4">
    <source>
        <dbReference type="Google" id="ProtNLM"/>
    </source>
</evidence>
<dbReference type="RefSeq" id="XP_007776995.1">
    <property type="nucleotide sequence ID" value="XM_007778805.1"/>
</dbReference>
<dbReference type="HOGENOM" id="CLU_008906_1_0_1"/>
<dbReference type="GO" id="GO:0044732">
    <property type="term" value="C:mitotic spindle pole body"/>
    <property type="evidence" value="ECO:0007669"/>
    <property type="project" value="TreeGrafter"/>
</dbReference>
<evidence type="ECO:0000256" key="1">
    <source>
        <dbReference type="SAM" id="MobiDB-lite"/>
    </source>
</evidence>
<organism evidence="2 3">
    <name type="scientific">Coniosporium apollinis (strain CBS 100218)</name>
    <name type="common">Rock-inhabiting black yeast</name>
    <dbReference type="NCBI Taxonomy" id="1168221"/>
    <lineage>
        <taxon>Eukaryota</taxon>
        <taxon>Fungi</taxon>
        <taxon>Dikarya</taxon>
        <taxon>Ascomycota</taxon>
        <taxon>Pezizomycotina</taxon>
        <taxon>Dothideomycetes</taxon>
        <taxon>Dothideomycetes incertae sedis</taxon>
        <taxon>Coniosporium</taxon>
    </lineage>
</organism>
<gene>
    <name evidence="2" type="ORF">W97_00894</name>
</gene>